<dbReference type="Gene3D" id="3.60.10.10">
    <property type="entry name" value="Endonuclease/exonuclease/phosphatase"/>
    <property type="match status" value="1"/>
</dbReference>
<keyword evidence="2" id="KW-0540">Nuclease</keyword>
<evidence type="ECO:0000313" key="3">
    <source>
        <dbReference type="Proteomes" id="UP000226257"/>
    </source>
</evidence>
<dbReference type="InterPro" id="IPR051916">
    <property type="entry name" value="GPI-anchor_lipid_remodeler"/>
</dbReference>
<name>A0A9X7G4E4_BACCE</name>
<dbReference type="GO" id="GO:0006506">
    <property type="term" value="P:GPI anchor biosynthetic process"/>
    <property type="evidence" value="ECO:0007669"/>
    <property type="project" value="TreeGrafter"/>
</dbReference>
<dbReference type="GO" id="GO:0004519">
    <property type="term" value="F:endonuclease activity"/>
    <property type="evidence" value="ECO:0007669"/>
    <property type="project" value="UniProtKB-KW"/>
</dbReference>
<accession>A0A9X7G4E4</accession>
<dbReference type="PANTHER" id="PTHR14859">
    <property type="entry name" value="CALCOFLUOR WHITE HYPERSENSITIVE PROTEIN PRECURSOR"/>
    <property type="match status" value="1"/>
</dbReference>
<dbReference type="Proteomes" id="UP000226257">
    <property type="component" value="Unassembled WGS sequence"/>
</dbReference>
<feature type="domain" description="Endonuclease/exonuclease/phosphatase" evidence="1">
    <location>
        <begin position="39"/>
        <end position="298"/>
    </location>
</feature>
<evidence type="ECO:0000259" key="1">
    <source>
        <dbReference type="Pfam" id="PF03372"/>
    </source>
</evidence>
<dbReference type="InterPro" id="IPR036691">
    <property type="entry name" value="Endo/exonu/phosph_ase_sf"/>
</dbReference>
<dbReference type="PANTHER" id="PTHR14859:SF15">
    <property type="entry name" value="ENDONUCLEASE_EXONUCLEASE_PHOSPHATASE DOMAIN-CONTAINING PROTEIN"/>
    <property type="match status" value="1"/>
</dbReference>
<dbReference type="GO" id="GO:0016020">
    <property type="term" value="C:membrane"/>
    <property type="evidence" value="ECO:0007669"/>
    <property type="project" value="GOC"/>
</dbReference>
<dbReference type="InterPro" id="IPR005135">
    <property type="entry name" value="Endo/exonuclease/phosphatase"/>
</dbReference>
<protein>
    <submittedName>
        <fullName evidence="2">Endonuclease</fullName>
    </submittedName>
</protein>
<dbReference type="EMBL" id="NVDQ01000088">
    <property type="protein sequence ID" value="PFU99586.1"/>
    <property type="molecule type" value="Genomic_DNA"/>
</dbReference>
<reference evidence="2 3" key="1">
    <citation type="submission" date="2017-09" db="EMBL/GenBank/DDBJ databases">
        <title>Large-scale bioinformatics analysis of Bacillus genomes uncovers conserved roles of natural products in bacterial physiology.</title>
        <authorList>
            <consortium name="Agbiome Team Llc"/>
            <person name="Bleich R.M."/>
            <person name="Grubbs K.J."/>
            <person name="Santa Maria K.C."/>
            <person name="Allen S.E."/>
            <person name="Farag S."/>
            <person name="Shank E.A."/>
            <person name="Bowers A."/>
        </authorList>
    </citation>
    <scope>NUCLEOTIDE SEQUENCE [LARGE SCALE GENOMIC DNA]</scope>
    <source>
        <strain evidence="2 3">AFS060282</strain>
    </source>
</reference>
<keyword evidence="2" id="KW-0255">Endonuclease</keyword>
<dbReference type="RefSeq" id="WP_001167026.1">
    <property type="nucleotide sequence ID" value="NZ_CP023246.1"/>
</dbReference>
<sequence length="345" mass="39503">MQIRCGTFNLYQFAEPPFKWYEPGNKYSDTEWLMKKEWIKEQILKMKCDVIGFQEVFSSAILKSLVEELGFIHFETVETPVTDIDDPSVFIKPVVAIASKYPIISVNPVKVPDSIMEEIPVNEDFKFSRIPIKATIHIDGSGDIIFYVSHLKSKNPAVRDLHLNPSDALENKILATLRARSIGHVISLRQRGAEAAALYHEISETLHTHKEVPVILLGDLNDDEHSIPIEALTNREKLLKINGESIEDDNKQKIVYNYKLYDAFDLAPNQSGQKRLPTHYYKKVGNVFDYIFVSNALNWKNEQHVGRVSAYKVLDHHLKCDDIENKTQSDHAQVVATIEFKENIK</sequence>
<keyword evidence="2" id="KW-0378">Hydrolase</keyword>
<gene>
    <name evidence="2" type="ORF">COK98_32185</name>
</gene>
<comment type="caution">
    <text evidence="2">The sequence shown here is derived from an EMBL/GenBank/DDBJ whole genome shotgun (WGS) entry which is preliminary data.</text>
</comment>
<evidence type="ECO:0000313" key="2">
    <source>
        <dbReference type="EMBL" id="PFU99586.1"/>
    </source>
</evidence>
<dbReference type="AlphaFoldDB" id="A0A9X7G4E4"/>
<organism evidence="2 3">
    <name type="scientific">Bacillus cereus</name>
    <dbReference type="NCBI Taxonomy" id="1396"/>
    <lineage>
        <taxon>Bacteria</taxon>
        <taxon>Bacillati</taxon>
        <taxon>Bacillota</taxon>
        <taxon>Bacilli</taxon>
        <taxon>Bacillales</taxon>
        <taxon>Bacillaceae</taxon>
        <taxon>Bacillus</taxon>
        <taxon>Bacillus cereus group</taxon>
    </lineage>
</organism>
<dbReference type="SUPFAM" id="SSF56219">
    <property type="entry name" value="DNase I-like"/>
    <property type="match status" value="1"/>
</dbReference>
<proteinExistence type="predicted"/>
<dbReference type="Pfam" id="PF03372">
    <property type="entry name" value="Exo_endo_phos"/>
    <property type="match status" value="1"/>
</dbReference>